<evidence type="ECO:0008006" key="3">
    <source>
        <dbReference type="Google" id="ProtNLM"/>
    </source>
</evidence>
<dbReference type="AlphaFoldDB" id="A0A5D0MHX7"/>
<dbReference type="SUPFAM" id="SSF69322">
    <property type="entry name" value="Tricorn protease domain 2"/>
    <property type="match status" value="1"/>
</dbReference>
<accession>A0A5D0MHX7</accession>
<keyword evidence="2" id="KW-1185">Reference proteome</keyword>
<dbReference type="InterPro" id="IPR015943">
    <property type="entry name" value="WD40/YVTN_repeat-like_dom_sf"/>
</dbReference>
<organism evidence="1 2">
    <name type="scientific">Candidatus Mcinerneyibacterium aminivorans</name>
    <dbReference type="NCBI Taxonomy" id="2703815"/>
    <lineage>
        <taxon>Bacteria</taxon>
        <taxon>Candidatus Macinerneyibacteriota</taxon>
        <taxon>Candidatus Mcinerneyibacteria</taxon>
        <taxon>Candidatus Mcinerneyibacteriales</taxon>
        <taxon>Candidatus Mcinerneyibacteriaceae</taxon>
        <taxon>Candidatus Mcinerneyibacterium</taxon>
    </lineage>
</organism>
<name>A0A5D0MHX7_9BACT</name>
<protein>
    <recommendedName>
        <fullName evidence="3">WD40 repeat domain-containing protein</fullName>
    </recommendedName>
</protein>
<dbReference type="EMBL" id="VSIX01000058">
    <property type="protein sequence ID" value="TYB31030.1"/>
    <property type="molecule type" value="Genomic_DNA"/>
</dbReference>
<comment type="caution">
    <text evidence="1">The sequence shown here is derived from an EMBL/GenBank/DDBJ whole genome shotgun (WGS) entry which is preliminary data.</text>
</comment>
<dbReference type="Proteomes" id="UP000324143">
    <property type="component" value="Unassembled WGS sequence"/>
</dbReference>
<evidence type="ECO:0000313" key="1">
    <source>
        <dbReference type="EMBL" id="TYB31030.1"/>
    </source>
</evidence>
<reference evidence="1" key="1">
    <citation type="submission" date="2019-08" db="EMBL/GenBank/DDBJ databases">
        <title>Genomic characterization of a novel candidate phylum (ARYD3) from a high temperature, high salinity tertiary oil reservoir in north central Oklahoma, USA.</title>
        <authorList>
            <person name="Youssef N.H."/>
            <person name="Yadav A."/>
            <person name="Elshahed M.S."/>
        </authorList>
    </citation>
    <scope>NUCLEOTIDE SEQUENCE [LARGE SCALE GENOMIC DNA]</scope>
    <source>
        <strain evidence="1">ARYD3</strain>
    </source>
</reference>
<proteinExistence type="predicted"/>
<dbReference type="Gene3D" id="2.130.10.10">
    <property type="entry name" value="YVTN repeat-like/Quinoprotein amine dehydrogenase"/>
    <property type="match status" value="2"/>
</dbReference>
<sequence length="482" mass="56452">MKRFIYLFTVVFIIVSSSFSQEVKRFIFYSKIYDLESNSEKIFCASNTGILIYDKMKGEFQNYGDKEKNLAGEKVFSVLRNNNTKTVLAFSNEGVYELIAGKYWERIHESIGRIISYKVADEIVFVKNSENKVYEYSDTDLELKRINEVIRNFKSIHKKNERDIFPRNSFKINDLIEVLDYEKIDSQRYVISTRVGYLLIYDDMRNEYIINLGSVYDDKITNIFKSEKRMFFLGNRINVFQNNRYDFINIPQLKNNINDISGYKNNSLLIASRSNGIFQWKNNDLKSKYMIKDGLLSNNILQVINTNQYIFALSRYGVSIINEAKKEVDNIKGIDYYRVDNMKYFNDLLILQKKDGIIIRNIENNSEVAISASDLLNDILTDIEVVKHSIYVSGNLGISKYNLKTDKIENVINFNRKINDILFYDNRIYIGSEDGLFFYNLEENETSEFRENSELSSLNILKIININDEIFLKTSKGIDVIL</sequence>
<evidence type="ECO:0000313" key="2">
    <source>
        <dbReference type="Proteomes" id="UP000324143"/>
    </source>
</evidence>
<gene>
    <name evidence="1" type="ORF">FXF47_06295</name>
</gene>